<keyword evidence="4" id="KW-1185">Reference proteome</keyword>
<protein>
    <submittedName>
        <fullName evidence="3">Uncharacterized protein</fullName>
    </submittedName>
</protein>
<feature type="transmembrane region" description="Helical" evidence="2">
    <location>
        <begin position="21"/>
        <end position="39"/>
    </location>
</feature>
<evidence type="ECO:0000256" key="2">
    <source>
        <dbReference type="SAM" id="Phobius"/>
    </source>
</evidence>
<name>A0A182Q064_9DIPT</name>
<evidence type="ECO:0000313" key="3">
    <source>
        <dbReference type="EnsemblMetazoa" id="AFAF000456-PA"/>
    </source>
</evidence>
<dbReference type="AlphaFoldDB" id="A0A182Q064"/>
<feature type="transmembrane region" description="Helical" evidence="2">
    <location>
        <begin position="45"/>
        <end position="68"/>
    </location>
</feature>
<dbReference type="EMBL" id="AXCN02000089">
    <property type="status" value="NOT_ANNOTATED_CDS"/>
    <property type="molecule type" value="Genomic_DNA"/>
</dbReference>
<feature type="region of interest" description="Disordered" evidence="1">
    <location>
        <begin position="127"/>
        <end position="154"/>
    </location>
</feature>
<reference evidence="4" key="1">
    <citation type="submission" date="2014-01" db="EMBL/GenBank/DDBJ databases">
        <title>The Genome Sequence of Anopheles farauti FAR1 (V2).</title>
        <authorList>
            <consortium name="The Broad Institute Genomics Platform"/>
            <person name="Neafsey D.E."/>
            <person name="Besansky N."/>
            <person name="Howell P."/>
            <person name="Walton C."/>
            <person name="Young S.K."/>
            <person name="Zeng Q."/>
            <person name="Gargeya S."/>
            <person name="Fitzgerald M."/>
            <person name="Haas B."/>
            <person name="Abouelleil A."/>
            <person name="Allen A.W."/>
            <person name="Alvarado L."/>
            <person name="Arachchi H.M."/>
            <person name="Berlin A.M."/>
            <person name="Chapman S.B."/>
            <person name="Gainer-Dewar J."/>
            <person name="Goldberg J."/>
            <person name="Griggs A."/>
            <person name="Gujja S."/>
            <person name="Hansen M."/>
            <person name="Howarth C."/>
            <person name="Imamovic A."/>
            <person name="Ireland A."/>
            <person name="Larimer J."/>
            <person name="McCowan C."/>
            <person name="Murphy C."/>
            <person name="Pearson M."/>
            <person name="Poon T.W."/>
            <person name="Priest M."/>
            <person name="Roberts A."/>
            <person name="Saif S."/>
            <person name="Shea T."/>
            <person name="Sisk P."/>
            <person name="Sykes S."/>
            <person name="Wortman J."/>
            <person name="Nusbaum C."/>
            <person name="Birren B."/>
        </authorList>
    </citation>
    <scope>NUCLEOTIDE SEQUENCE [LARGE SCALE GENOMIC DNA]</scope>
    <source>
        <strain evidence="4">FAR1</strain>
    </source>
</reference>
<accession>A0A182Q064</accession>
<evidence type="ECO:0000256" key="1">
    <source>
        <dbReference type="SAM" id="MobiDB-lite"/>
    </source>
</evidence>
<dbReference type="PROSITE" id="PS51257">
    <property type="entry name" value="PROKAR_LIPOPROTEIN"/>
    <property type="match status" value="1"/>
</dbReference>
<keyword evidence="2" id="KW-0472">Membrane</keyword>
<organism evidence="3 4">
    <name type="scientific">Anopheles farauti</name>
    <dbReference type="NCBI Taxonomy" id="69004"/>
    <lineage>
        <taxon>Eukaryota</taxon>
        <taxon>Metazoa</taxon>
        <taxon>Ecdysozoa</taxon>
        <taxon>Arthropoda</taxon>
        <taxon>Hexapoda</taxon>
        <taxon>Insecta</taxon>
        <taxon>Pterygota</taxon>
        <taxon>Neoptera</taxon>
        <taxon>Endopterygota</taxon>
        <taxon>Diptera</taxon>
        <taxon>Nematocera</taxon>
        <taxon>Culicoidea</taxon>
        <taxon>Culicidae</taxon>
        <taxon>Anophelinae</taxon>
        <taxon>Anopheles</taxon>
    </lineage>
</organism>
<dbReference type="VEuPathDB" id="VectorBase:AFAF000456"/>
<evidence type="ECO:0000313" key="4">
    <source>
        <dbReference type="Proteomes" id="UP000075886"/>
    </source>
</evidence>
<dbReference type="EnsemblMetazoa" id="AFAF000456-RA">
    <property type="protein sequence ID" value="AFAF000456-PA"/>
    <property type="gene ID" value="AFAF000456"/>
</dbReference>
<dbReference type="Proteomes" id="UP000075886">
    <property type="component" value="Unassembled WGS sequence"/>
</dbReference>
<keyword evidence="2" id="KW-1133">Transmembrane helix</keyword>
<sequence length="154" mass="16559">MKRTIERAIRNRLPANSFASFSSCSATYCFGAAGAARFLENTFRPASSFSISIIARFWFGMGIARFTSYTRPISRIRRTMMEVAVVMSSAPTPPVLLPTPPPAAPLHDCCARLLGSLVLLAPAPPPLPPLPEEPPAPPPLPLPPLPPSIEPDVD</sequence>
<reference evidence="3" key="2">
    <citation type="submission" date="2020-05" db="UniProtKB">
        <authorList>
            <consortium name="EnsemblMetazoa"/>
        </authorList>
    </citation>
    <scope>IDENTIFICATION</scope>
    <source>
        <strain evidence="3">FAR1</strain>
    </source>
</reference>
<keyword evidence="2" id="KW-0812">Transmembrane</keyword>
<proteinExistence type="predicted"/>